<reference evidence="7" key="1">
    <citation type="submission" date="2016-10" db="EMBL/GenBank/DDBJ databases">
        <title>Sequence of Gallionella enrichment culture.</title>
        <authorList>
            <person name="Poehlein A."/>
            <person name="Muehling M."/>
            <person name="Daniel R."/>
        </authorList>
    </citation>
    <scope>NUCLEOTIDE SEQUENCE</scope>
</reference>
<evidence type="ECO:0000256" key="5">
    <source>
        <dbReference type="ARBA" id="ARBA00023316"/>
    </source>
</evidence>
<dbReference type="InterPro" id="IPR038063">
    <property type="entry name" value="Transpep_catalytic_dom"/>
</dbReference>
<dbReference type="Pfam" id="PF03734">
    <property type="entry name" value="YkuD"/>
    <property type="match status" value="1"/>
</dbReference>
<dbReference type="GO" id="GO:0009252">
    <property type="term" value="P:peptidoglycan biosynthetic process"/>
    <property type="evidence" value="ECO:0007669"/>
    <property type="project" value="UniProtKB-UniPathway"/>
</dbReference>
<evidence type="ECO:0000259" key="6">
    <source>
        <dbReference type="PROSITE" id="PS52029"/>
    </source>
</evidence>
<sequence>MRAVRFLILMVLAVGIASCGHNKFKTYTGPEVTQIQVYKSRRIMYLMHDHTLLASYRIYLGKNPTGAKHVEGDGKTPEGLYYINRRNPQSSFHLSLGISYPNDKDKAAAEAAGESPGGDIFIHGQARRATRSSDWTAGCIAVPNKDIEDIYAMVRDGTPIFLMP</sequence>
<keyword evidence="5" id="KW-0961">Cell wall biogenesis/degradation</keyword>
<keyword evidence="2" id="KW-0808">Transferase</keyword>
<accession>A0A1J5Q387</accession>
<dbReference type="GO" id="GO:0071555">
    <property type="term" value="P:cell wall organization"/>
    <property type="evidence" value="ECO:0007669"/>
    <property type="project" value="UniProtKB-KW"/>
</dbReference>
<feature type="domain" description="L,D-TPase catalytic" evidence="6">
    <location>
        <begin position="33"/>
        <end position="163"/>
    </location>
</feature>
<dbReference type="PANTHER" id="PTHR36699:SF1">
    <property type="entry name" value="L,D-TRANSPEPTIDASE YAFK-RELATED"/>
    <property type="match status" value="1"/>
</dbReference>
<dbReference type="PANTHER" id="PTHR36699">
    <property type="entry name" value="LD-TRANSPEPTIDASE"/>
    <property type="match status" value="1"/>
</dbReference>
<keyword evidence="4" id="KW-0573">Peptidoglycan synthesis</keyword>
<organism evidence="7">
    <name type="scientific">mine drainage metagenome</name>
    <dbReference type="NCBI Taxonomy" id="410659"/>
    <lineage>
        <taxon>unclassified sequences</taxon>
        <taxon>metagenomes</taxon>
        <taxon>ecological metagenomes</taxon>
    </lineage>
</organism>
<dbReference type="PROSITE" id="PS51257">
    <property type="entry name" value="PROKAR_LIPOPROTEIN"/>
    <property type="match status" value="1"/>
</dbReference>
<name>A0A1J5Q387_9ZZZZ</name>
<comment type="pathway">
    <text evidence="1">Cell wall biogenesis; peptidoglycan biosynthesis.</text>
</comment>
<evidence type="ECO:0000256" key="2">
    <source>
        <dbReference type="ARBA" id="ARBA00022679"/>
    </source>
</evidence>
<dbReference type="GO" id="GO:0008360">
    <property type="term" value="P:regulation of cell shape"/>
    <property type="evidence" value="ECO:0007669"/>
    <property type="project" value="UniProtKB-KW"/>
</dbReference>
<proteinExistence type="predicted"/>
<comment type="caution">
    <text evidence="7">The sequence shown here is derived from an EMBL/GenBank/DDBJ whole genome shotgun (WGS) entry which is preliminary data.</text>
</comment>
<evidence type="ECO:0000313" key="7">
    <source>
        <dbReference type="EMBL" id="OIQ77778.1"/>
    </source>
</evidence>
<dbReference type="AlphaFoldDB" id="A0A1J5Q387"/>
<dbReference type="SUPFAM" id="SSF141523">
    <property type="entry name" value="L,D-transpeptidase catalytic domain-like"/>
    <property type="match status" value="1"/>
</dbReference>
<dbReference type="GO" id="GO:0016740">
    <property type="term" value="F:transferase activity"/>
    <property type="evidence" value="ECO:0007669"/>
    <property type="project" value="UniProtKB-KW"/>
</dbReference>
<dbReference type="Gene3D" id="2.40.440.10">
    <property type="entry name" value="L,D-transpeptidase catalytic domain-like"/>
    <property type="match status" value="1"/>
</dbReference>
<dbReference type="UniPathway" id="UPA00219"/>
<gene>
    <name evidence="7" type="ORF">GALL_405320</name>
</gene>
<dbReference type="InterPro" id="IPR005490">
    <property type="entry name" value="LD_TPept_cat_dom"/>
</dbReference>
<dbReference type="PROSITE" id="PS52029">
    <property type="entry name" value="LD_TPASE"/>
    <property type="match status" value="1"/>
</dbReference>
<keyword evidence="3" id="KW-0133">Cell shape</keyword>
<protein>
    <submittedName>
        <fullName evidence="7">L,D-transpeptidase catalytic domain</fullName>
    </submittedName>
</protein>
<evidence type="ECO:0000256" key="4">
    <source>
        <dbReference type="ARBA" id="ARBA00022984"/>
    </source>
</evidence>
<evidence type="ECO:0000256" key="3">
    <source>
        <dbReference type="ARBA" id="ARBA00022960"/>
    </source>
</evidence>
<dbReference type="CDD" id="cd16913">
    <property type="entry name" value="YkuD_like"/>
    <property type="match status" value="1"/>
</dbReference>
<evidence type="ECO:0000256" key="1">
    <source>
        <dbReference type="ARBA" id="ARBA00004752"/>
    </source>
</evidence>
<dbReference type="EMBL" id="MLJW01001538">
    <property type="protein sequence ID" value="OIQ77778.1"/>
    <property type="molecule type" value="Genomic_DNA"/>
</dbReference>